<evidence type="ECO:0000256" key="5">
    <source>
        <dbReference type="SAM" id="MobiDB-lite"/>
    </source>
</evidence>
<comment type="subcellular location">
    <subcellularLocation>
        <location evidence="1">Membrane</location>
        <topology evidence="1">Single-pass membrane protein</topology>
    </subcellularLocation>
</comment>
<reference evidence="7 8" key="1">
    <citation type="submission" date="2023-01" db="EMBL/GenBank/DDBJ databases">
        <title>Analysis of 21 Apiospora genomes using comparative genomics revels a genus with tremendous synthesis potential of carbohydrate active enzymes and secondary metabolites.</title>
        <authorList>
            <person name="Sorensen T."/>
        </authorList>
    </citation>
    <scope>NUCLEOTIDE SEQUENCE [LARGE SCALE GENOMIC DNA]</scope>
    <source>
        <strain evidence="7 8">CBS 33761</strain>
    </source>
</reference>
<feature type="compositionally biased region" description="Basic and acidic residues" evidence="5">
    <location>
        <begin position="139"/>
        <end position="187"/>
    </location>
</feature>
<dbReference type="InterPro" id="IPR051694">
    <property type="entry name" value="Immunoregulatory_rcpt-like"/>
</dbReference>
<accession>A0ABR1SP98</accession>
<dbReference type="PANTHER" id="PTHR15549">
    <property type="entry name" value="PAIRED IMMUNOGLOBULIN-LIKE TYPE 2 RECEPTOR"/>
    <property type="match status" value="1"/>
</dbReference>
<evidence type="ECO:0000256" key="3">
    <source>
        <dbReference type="ARBA" id="ARBA00022989"/>
    </source>
</evidence>
<keyword evidence="4 6" id="KW-0472">Membrane</keyword>
<gene>
    <name evidence="7" type="ORF">PG993_008757</name>
</gene>
<organism evidence="7 8">
    <name type="scientific">Apiospora rasikravindrae</name>
    <dbReference type="NCBI Taxonomy" id="990691"/>
    <lineage>
        <taxon>Eukaryota</taxon>
        <taxon>Fungi</taxon>
        <taxon>Dikarya</taxon>
        <taxon>Ascomycota</taxon>
        <taxon>Pezizomycotina</taxon>
        <taxon>Sordariomycetes</taxon>
        <taxon>Xylariomycetidae</taxon>
        <taxon>Amphisphaeriales</taxon>
        <taxon>Apiosporaceae</taxon>
        <taxon>Apiospora</taxon>
    </lineage>
</organism>
<keyword evidence="3 6" id="KW-1133">Transmembrane helix</keyword>
<dbReference type="EMBL" id="JAQQWK010000008">
    <property type="protein sequence ID" value="KAK8036143.1"/>
    <property type="molecule type" value="Genomic_DNA"/>
</dbReference>
<evidence type="ECO:0000313" key="7">
    <source>
        <dbReference type="EMBL" id="KAK8036143.1"/>
    </source>
</evidence>
<proteinExistence type="predicted"/>
<protein>
    <submittedName>
        <fullName evidence="7">Uncharacterized protein</fullName>
    </submittedName>
</protein>
<feature type="region of interest" description="Disordered" evidence="5">
    <location>
        <begin position="64"/>
        <end position="92"/>
    </location>
</feature>
<feature type="compositionally biased region" description="Low complexity" evidence="5">
    <location>
        <begin position="68"/>
        <end position="92"/>
    </location>
</feature>
<keyword evidence="2 6" id="KW-0812">Transmembrane</keyword>
<feature type="region of interest" description="Disordered" evidence="5">
    <location>
        <begin position="128"/>
        <end position="197"/>
    </location>
</feature>
<evidence type="ECO:0000256" key="6">
    <source>
        <dbReference type="SAM" id="Phobius"/>
    </source>
</evidence>
<evidence type="ECO:0000313" key="8">
    <source>
        <dbReference type="Proteomes" id="UP001444661"/>
    </source>
</evidence>
<dbReference type="PANTHER" id="PTHR15549:SF26">
    <property type="entry name" value="AXIAL BUDDING PATTERN PROTEIN 2-RELATED"/>
    <property type="match status" value="1"/>
</dbReference>
<keyword evidence="8" id="KW-1185">Reference proteome</keyword>
<evidence type="ECO:0000256" key="2">
    <source>
        <dbReference type="ARBA" id="ARBA00022692"/>
    </source>
</evidence>
<comment type="caution">
    <text evidence="7">The sequence shown here is derived from an EMBL/GenBank/DDBJ whole genome shotgun (WGS) entry which is preliminary data.</text>
</comment>
<sequence>MTSRTGIFTSAVSVESSVVTTTDINGFASTITTRSVAAAILSWLPDGNYTYLTYTYLPFRTETTENSAPTATETTLERTATPSPAPSTSSGLGSGAIAGIVVGAVVGAAMLAVLGWLLFHYRRKALKRPSSPRQSQEITSHHGPADSPEPERELDQQQQYRKEDRYELGEPDHIPQHRQEQYQKPELDASTSEVLRY</sequence>
<name>A0ABR1SP98_9PEZI</name>
<feature type="transmembrane region" description="Helical" evidence="6">
    <location>
        <begin position="96"/>
        <end position="119"/>
    </location>
</feature>
<evidence type="ECO:0000256" key="4">
    <source>
        <dbReference type="ARBA" id="ARBA00023136"/>
    </source>
</evidence>
<evidence type="ECO:0000256" key="1">
    <source>
        <dbReference type="ARBA" id="ARBA00004167"/>
    </source>
</evidence>
<dbReference type="Proteomes" id="UP001444661">
    <property type="component" value="Unassembled WGS sequence"/>
</dbReference>